<protein>
    <recommendedName>
        <fullName evidence="4">M3 family oligoendopeptidase</fullName>
    </recommendedName>
</protein>
<dbReference type="Proteomes" id="UP000317691">
    <property type="component" value="Unassembled WGS sequence"/>
</dbReference>
<organism evidence="2 3">
    <name type="scientific">Eiseniibacteriota bacterium</name>
    <dbReference type="NCBI Taxonomy" id="2212470"/>
    <lineage>
        <taxon>Bacteria</taxon>
        <taxon>Candidatus Eiseniibacteriota</taxon>
    </lineage>
</organism>
<feature type="region of interest" description="Disordered" evidence="1">
    <location>
        <begin position="1"/>
        <end position="20"/>
    </location>
</feature>
<name>A0A538TNK5_UNCEI</name>
<dbReference type="SUPFAM" id="SSF55486">
    <property type="entry name" value="Metalloproteases ('zincins'), catalytic domain"/>
    <property type="match status" value="1"/>
</dbReference>
<evidence type="ECO:0008006" key="4">
    <source>
        <dbReference type="Google" id="ProtNLM"/>
    </source>
</evidence>
<dbReference type="AlphaFoldDB" id="A0A538TNK5"/>
<comment type="caution">
    <text evidence="2">The sequence shown here is derived from an EMBL/GenBank/DDBJ whole genome shotgun (WGS) entry which is preliminary data.</text>
</comment>
<reference evidence="2 3" key="1">
    <citation type="journal article" date="2019" name="Nat. Microbiol.">
        <title>Mediterranean grassland soil C-N compound turnover is dependent on rainfall and depth, and is mediated by genomically divergent microorganisms.</title>
        <authorList>
            <person name="Diamond S."/>
            <person name="Andeer P.F."/>
            <person name="Li Z."/>
            <person name="Crits-Christoph A."/>
            <person name="Burstein D."/>
            <person name="Anantharaman K."/>
            <person name="Lane K.R."/>
            <person name="Thomas B.C."/>
            <person name="Pan C."/>
            <person name="Northen T.R."/>
            <person name="Banfield J.F."/>
        </authorList>
    </citation>
    <scope>NUCLEOTIDE SEQUENCE [LARGE SCALE GENOMIC DNA]</scope>
    <source>
        <strain evidence="2">WS_9</strain>
    </source>
</reference>
<dbReference type="EMBL" id="VBOZ01000014">
    <property type="protein sequence ID" value="TMQ65229.1"/>
    <property type="molecule type" value="Genomic_DNA"/>
</dbReference>
<evidence type="ECO:0000313" key="3">
    <source>
        <dbReference type="Proteomes" id="UP000317691"/>
    </source>
</evidence>
<gene>
    <name evidence="2" type="ORF">E6K79_05555</name>
</gene>
<accession>A0A538TNK5</accession>
<proteinExistence type="predicted"/>
<evidence type="ECO:0000313" key="2">
    <source>
        <dbReference type="EMBL" id="TMQ65229.1"/>
    </source>
</evidence>
<evidence type="ECO:0000256" key="1">
    <source>
        <dbReference type="SAM" id="MobiDB-lite"/>
    </source>
</evidence>
<sequence length="668" mass="75315">MKAKTPAAEPALTPRPASAIRPSALKQAASKLIERHGVGHAPAIQRGVRQVAERWWDSDGEEAAFESFCVEQYVPDEAERAKCFARLEEALEQVDGHLHEVRRELHRPVDLDLGPVSRVDFLLQDVDLWAHVDEDLYRAKVAFLALLNFPVHTLEERLNQGPTWDRDAWARSRMMDRFAERVPAPVLQGIARAIQAADYYIAEYNIRMDRLRAPDGTGPFASGLRLISHWGLRDELKSRYDEGADGLRKQRMIYQVMRRIVRQEIPGAVRDDPEVRWCPETNEIEPNGSGKSAREPDTRYMHLLEVFRSVRSADPFAPAAPTFIRRRFELDRQIPEAEVEALIRSVLESPEVAALAKRIALRLGRPLEAFDIWYSGFMPRGARSEEELDRVVRARYPTVAAFQEALPELLRSLGFAKERAAWLADRIVVDAARGAGHALGAARREDKAHLRTRAHGGMSYKSFNIAMHELGHNVEQVFSLCGIDHWALNGVPNTAFTEAFAFVFQSRDLEVLGFPPEGEAARRNEALQSLWATYEIGGVSLVDMKVWNWMYAHPTASAAELREAVVSIARDVWNRWYAPIFGERDVELLAIYSHLIQAALYLPDYAIGQIVAFQVAPRLKTGVFGEEVERMTRLGRLTPDAWMRAATGAPLSTGPMLEAARAALEAER</sequence>